<evidence type="ECO:0000313" key="2">
    <source>
        <dbReference type="Proteomes" id="UP000324222"/>
    </source>
</evidence>
<proteinExistence type="predicted"/>
<name>A0A5B7F5E4_PORTR</name>
<evidence type="ECO:0000313" key="1">
    <source>
        <dbReference type="EMBL" id="MPC41722.1"/>
    </source>
</evidence>
<comment type="caution">
    <text evidence="1">The sequence shown here is derived from an EMBL/GenBank/DDBJ whole genome shotgun (WGS) entry which is preliminary data.</text>
</comment>
<keyword evidence="2" id="KW-1185">Reference proteome</keyword>
<gene>
    <name evidence="1" type="ORF">E2C01_035323</name>
</gene>
<accession>A0A5B7F5E4</accession>
<sequence length="122" mass="13892">MSACTSYNRLWTPDPRLLLGPYEEDEPRRLTNARFLTANNTVTTVQVGTTAALRCQINDVAEHETVAARRVCVPRGGPQDRQPQSATRQIWRLNRELVRRRSSLGRSLLHAVVVARRALPYR</sequence>
<dbReference type="EMBL" id="VSRR010005163">
    <property type="protein sequence ID" value="MPC41722.1"/>
    <property type="molecule type" value="Genomic_DNA"/>
</dbReference>
<dbReference type="AlphaFoldDB" id="A0A5B7F5E4"/>
<reference evidence="1 2" key="1">
    <citation type="submission" date="2019-05" db="EMBL/GenBank/DDBJ databases">
        <title>Another draft genome of Portunus trituberculatus and its Hox gene families provides insights of decapod evolution.</title>
        <authorList>
            <person name="Jeong J.-H."/>
            <person name="Song I."/>
            <person name="Kim S."/>
            <person name="Choi T."/>
            <person name="Kim D."/>
            <person name="Ryu S."/>
            <person name="Kim W."/>
        </authorList>
    </citation>
    <scope>NUCLEOTIDE SEQUENCE [LARGE SCALE GENOMIC DNA]</scope>
    <source>
        <tissue evidence="1">Muscle</tissue>
    </source>
</reference>
<dbReference type="OrthoDB" id="190835at2759"/>
<protein>
    <submittedName>
        <fullName evidence="1">Uncharacterized protein</fullName>
    </submittedName>
</protein>
<organism evidence="1 2">
    <name type="scientific">Portunus trituberculatus</name>
    <name type="common">Swimming crab</name>
    <name type="synonym">Neptunus trituberculatus</name>
    <dbReference type="NCBI Taxonomy" id="210409"/>
    <lineage>
        <taxon>Eukaryota</taxon>
        <taxon>Metazoa</taxon>
        <taxon>Ecdysozoa</taxon>
        <taxon>Arthropoda</taxon>
        <taxon>Crustacea</taxon>
        <taxon>Multicrustacea</taxon>
        <taxon>Malacostraca</taxon>
        <taxon>Eumalacostraca</taxon>
        <taxon>Eucarida</taxon>
        <taxon>Decapoda</taxon>
        <taxon>Pleocyemata</taxon>
        <taxon>Brachyura</taxon>
        <taxon>Eubrachyura</taxon>
        <taxon>Portunoidea</taxon>
        <taxon>Portunidae</taxon>
        <taxon>Portuninae</taxon>
        <taxon>Portunus</taxon>
    </lineage>
</organism>
<dbReference type="Proteomes" id="UP000324222">
    <property type="component" value="Unassembled WGS sequence"/>
</dbReference>